<dbReference type="InterPro" id="IPR058651">
    <property type="entry name" value="HTH_VMAP-M9"/>
</dbReference>
<evidence type="ECO:0000313" key="3">
    <source>
        <dbReference type="EMBL" id="KST62765.1"/>
    </source>
</evidence>
<organism evidence="2 4">
    <name type="scientific">Mastigocoleus testarum BC008</name>
    <dbReference type="NCBI Taxonomy" id="371196"/>
    <lineage>
        <taxon>Bacteria</taxon>
        <taxon>Bacillati</taxon>
        <taxon>Cyanobacteriota</taxon>
        <taxon>Cyanophyceae</taxon>
        <taxon>Nostocales</taxon>
        <taxon>Hapalosiphonaceae</taxon>
        <taxon>Mastigocoleus</taxon>
    </lineage>
</organism>
<dbReference type="EMBL" id="LMTZ01000164">
    <property type="protein sequence ID" value="KST62053.1"/>
    <property type="molecule type" value="Genomic_DNA"/>
</dbReference>
<gene>
    <name evidence="2" type="ORF">BC008_08370</name>
    <name evidence="3" type="ORF">BC008_37990</name>
</gene>
<sequence>MNFNLEEAIKIANQSVYLKFNRNLTDVETMILKGAWLREEYDVIAAKNQYATSYISQDVAPKLWKILTESLGERVRKSNFKEALKRRWEYLSHDQYMSASSNYLGINSSNKNSGKTSINEKKINSRLCQTEVKDKYLNIENEDDKLIPDIYVERPPIELICHQTIQQPGSLIRVKAPSLMGKTYLVGKVLSEIAQCDYRTVNLSFELADSSTHFTNLNKFLRWFCINISRELGLPTNLDEYWDEEGMGAKVSCTTYFEEYLLDLANSPLVICLDDVDLLFPYPQIYEDFFGLLRSWYEKARSRKLWKKLRLIIVHATDVYIRLNINQSPFNVGLPIELSEFTHEQVLELVHQHQLQIDNNTIELLMKLVGGHPYLLEQAFVYLKIHPKMAVDKLLREATTDAGIYSHHLLEHWLNLQQHPELAEAFKRAITSVSPIQIEPVLAYKLQSMGLIKILGNTVEPRCNLYRKYFIDRLCHSHNWELSESNLISNSSHLQYVFKAS</sequence>
<dbReference type="AlphaFoldDB" id="A0A0V7ZC24"/>
<evidence type="ECO:0000313" key="4">
    <source>
        <dbReference type="Proteomes" id="UP000053372"/>
    </source>
</evidence>
<name>A0A0V7ZC24_9CYAN</name>
<evidence type="ECO:0000259" key="1">
    <source>
        <dbReference type="Pfam" id="PF26355"/>
    </source>
</evidence>
<dbReference type="Pfam" id="PF14516">
    <property type="entry name" value="AAA_35"/>
    <property type="match status" value="1"/>
</dbReference>
<reference evidence="2 4" key="1">
    <citation type="journal article" date="2015" name="Genome Announc.">
        <title>Draft Genome of the Euendolithic (true boring) Cyanobacterium Mastigocoleus testarum strain BC008.</title>
        <authorList>
            <person name="Guida B.S."/>
            <person name="Garcia-Pichel F."/>
        </authorList>
    </citation>
    <scope>NUCLEOTIDE SEQUENCE [LARGE SCALE GENOMIC DNA]</scope>
    <source>
        <strain evidence="2 4">BC008</strain>
    </source>
</reference>
<feature type="domain" description="vWA-MoxR associated protein N-terminal HTH" evidence="1">
    <location>
        <begin position="4"/>
        <end position="86"/>
    </location>
</feature>
<dbReference type="EMBL" id="LMTZ01000151">
    <property type="protein sequence ID" value="KST62765.1"/>
    <property type="molecule type" value="Genomic_DNA"/>
</dbReference>
<dbReference type="OrthoDB" id="5522963at2"/>
<dbReference type="Gene3D" id="3.40.50.300">
    <property type="entry name" value="P-loop containing nucleotide triphosphate hydrolases"/>
    <property type="match status" value="1"/>
</dbReference>
<dbReference type="Pfam" id="PF26355">
    <property type="entry name" value="HTH_VMAP-M9"/>
    <property type="match status" value="1"/>
</dbReference>
<comment type="caution">
    <text evidence="2">The sequence shown here is derived from an EMBL/GenBank/DDBJ whole genome shotgun (WGS) entry which is preliminary data.</text>
</comment>
<keyword evidence="4" id="KW-1185">Reference proteome</keyword>
<protein>
    <recommendedName>
        <fullName evidence="1">vWA-MoxR associated protein N-terminal HTH domain-containing protein</fullName>
    </recommendedName>
</protein>
<dbReference type="SUPFAM" id="SSF52540">
    <property type="entry name" value="P-loop containing nucleoside triphosphate hydrolases"/>
    <property type="match status" value="1"/>
</dbReference>
<dbReference type="Proteomes" id="UP000053372">
    <property type="component" value="Unassembled WGS sequence"/>
</dbReference>
<accession>A0A0V7ZC24</accession>
<evidence type="ECO:0000313" key="2">
    <source>
        <dbReference type="EMBL" id="KST62053.1"/>
    </source>
</evidence>
<dbReference type="InterPro" id="IPR027417">
    <property type="entry name" value="P-loop_NTPase"/>
</dbReference>
<proteinExistence type="predicted"/>